<dbReference type="KEGG" id="nfr:ERS450000_06204"/>
<keyword evidence="3" id="KW-0614">Plasmid</keyword>
<dbReference type="Pfam" id="PF03432">
    <property type="entry name" value="Relaxase"/>
    <property type="match status" value="1"/>
</dbReference>
<reference evidence="4" key="1">
    <citation type="submission" date="2015-03" db="EMBL/GenBank/DDBJ databases">
        <authorList>
            <consortium name="Pathogen Informatics"/>
        </authorList>
    </citation>
    <scope>NUCLEOTIDE SEQUENCE [LARGE SCALE GENOMIC DNA]</scope>
    <source>
        <strain evidence="4">NCTC11134</strain>
        <plasmid evidence="4">5</plasmid>
    </source>
</reference>
<feature type="region of interest" description="Disordered" evidence="1">
    <location>
        <begin position="547"/>
        <end position="621"/>
    </location>
</feature>
<feature type="compositionally biased region" description="Polar residues" evidence="1">
    <location>
        <begin position="593"/>
        <end position="602"/>
    </location>
</feature>
<evidence type="ECO:0000259" key="2">
    <source>
        <dbReference type="Pfam" id="PF03432"/>
    </source>
</evidence>
<evidence type="ECO:0000256" key="1">
    <source>
        <dbReference type="SAM" id="MobiDB-lite"/>
    </source>
</evidence>
<gene>
    <name evidence="3" type="ORF">ERS450000_06204</name>
</gene>
<organism evidence="3 4">
    <name type="scientific">Nocardia farcinica</name>
    <dbReference type="NCBI Taxonomy" id="37329"/>
    <lineage>
        <taxon>Bacteria</taxon>
        <taxon>Bacillati</taxon>
        <taxon>Actinomycetota</taxon>
        <taxon>Actinomycetes</taxon>
        <taxon>Mycobacteriales</taxon>
        <taxon>Nocardiaceae</taxon>
        <taxon>Nocardia</taxon>
    </lineage>
</organism>
<dbReference type="Proteomes" id="UP000057820">
    <property type="component" value="Plasmid 5"/>
</dbReference>
<proteinExistence type="predicted"/>
<geneLocation type="plasmid" evidence="3">
    <name>5</name>
</geneLocation>
<evidence type="ECO:0000313" key="4">
    <source>
        <dbReference type="Proteomes" id="UP000057820"/>
    </source>
</evidence>
<dbReference type="RefSeq" id="WP_060595331.1">
    <property type="nucleotide sequence ID" value="NZ_CP031420.1"/>
</dbReference>
<dbReference type="AlphaFoldDB" id="A0A0H5PAC8"/>
<feature type="domain" description="MobA/VirD2-like nuclease" evidence="2">
    <location>
        <begin position="79"/>
        <end position="198"/>
    </location>
</feature>
<evidence type="ECO:0000313" key="3">
    <source>
        <dbReference type="EMBL" id="CRY84662.1"/>
    </source>
</evidence>
<accession>A0A0H5PAC8</accession>
<protein>
    <recommendedName>
        <fullName evidence="2">MobA/VirD2-like nuclease domain-containing protein</fullName>
    </recommendedName>
</protein>
<dbReference type="EMBL" id="LN868942">
    <property type="protein sequence ID" value="CRY84662.1"/>
    <property type="molecule type" value="Genomic_DNA"/>
</dbReference>
<sequence>MIPNSTKGSDIKRLLWYLAGPGRYNEHVGQRVLAGDAVTMAVFAGRINQARAWELGKLLDSPRQVLLRGDPVSVTSYQKARALMAESMSRKAAFEAATSDENTWHCSLALHPDEGALSDEKWQAIATDFMREMGFVDAGDAVPDVRWAAVHHGPNRNGCDHIHIAMSVVRADGSLVDMMYDRPRSQRAAGRVERKHGLRVLASRETGETEAATTPAERAYMQRVGAHETDREALRRRVRAAAAATGSEAEWLRELRTQQIVVRPRFAKDSTEEVVGYSVRMPAQRNVETGVWETPRGYSGLQLGKDLTLPALRSWAGWETSETAQQEAAAEWRRLLAASDRRGARAGAHRPLDPAAQTEALAAVSRWCQRIQAIPAEDHAAVRRAASATAGLFAAASVSTEPAPGPMDRLSRQLARIGDTDPARRLPRRERADTASVRAAARLLWSTTSRQASQIALIEAMMDCFLAVAEARRAAGQAQAAEAMYSQARQALTEVHMRAAGINPDRPYESTPGSPAWVAAYRAHAHVTGEDPAITTNTILNQKALHATNTNRRVQKPMTPSRPRPWLPIEDERAARDRQAAEAATLQRLATPRRTSTRSTKAPVTPPRPARGNNRDTGFER</sequence>
<feature type="compositionally biased region" description="Basic and acidic residues" evidence="1">
    <location>
        <begin position="570"/>
        <end position="580"/>
    </location>
</feature>
<dbReference type="InterPro" id="IPR005094">
    <property type="entry name" value="Endonuclease_MobA/VirD2"/>
</dbReference>
<name>A0A0H5PAC8_NOCFR</name>